<name>A0A2C9UHR7_MANES</name>
<accession>A0A2C9UHR7</accession>
<evidence type="ECO:0000313" key="1">
    <source>
        <dbReference type="EMBL" id="OAY30197.1"/>
    </source>
</evidence>
<reference evidence="1" key="1">
    <citation type="submission" date="2016-02" db="EMBL/GenBank/DDBJ databases">
        <title>WGS assembly of Manihot esculenta.</title>
        <authorList>
            <person name="Bredeson J.V."/>
            <person name="Prochnik S.E."/>
            <person name="Lyons J.B."/>
            <person name="Schmutz J."/>
            <person name="Grimwood J."/>
            <person name="Vrebalov J."/>
            <person name="Bart R.S."/>
            <person name="Amuge T."/>
            <person name="Ferguson M.E."/>
            <person name="Green R."/>
            <person name="Putnam N."/>
            <person name="Stites J."/>
            <person name="Rounsley S."/>
            <person name="Rokhsar D.S."/>
        </authorList>
    </citation>
    <scope>NUCLEOTIDE SEQUENCE [LARGE SCALE GENOMIC DNA]</scope>
    <source>
        <tissue evidence="1">Leaf</tissue>
    </source>
</reference>
<dbReference type="AlphaFoldDB" id="A0A2C9UHR7"/>
<gene>
    <name evidence="1" type="ORF">MANES_14G012300</name>
</gene>
<proteinExistence type="predicted"/>
<dbReference type="EMBL" id="CM004400">
    <property type="protein sequence ID" value="OAY30197.1"/>
    <property type="molecule type" value="Genomic_DNA"/>
</dbReference>
<protein>
    <submittedName>
        <fullName evidence="1">Uncharacterized protein</fullName>
    </submittedName>
</protein>
<sequence length="37" mass="4251">MLYGAFQVRNSSINDSPLGLVRTCFSNTTDQFFYPFL</sequence>
<organism evidence="1">
    <name type="scientific">Manihot esculenta</name>
    <name type="common">Cassava</name>
    <name type="synonym">Jatropha manihot</name>
    <dbReference type="NCBI Taxonomy" id="3983"/>
    <lineage>
        <taxon>Eukaryota</taxon>
        <taxon>Viridiplantae</taxon>
        <taxon>Streptophyta</taxon>
        <taxon>Embryophyta</taxon>
        <taxon>Tracheophyta</taxon>
        <taxon>Spermatophyta</taxon>
        <taxon>Magnoliopsida</taxon>
        <taxon>eudicotyledons</taxon>
        <taxon>Gunneridae</taxon>
        <taxon>Pentapetalae</taxon>
        <taxon>rosids</taxon>
        <taxon>fabids</taxon>
        <taxon>Malpighiales</taxon>
        <taxon>Euphorbiaceae</taxon>
        <taxon>Crotonoideae</taxon>
        <taxon>Manihoteae</taxon>
        <taxon>Manihot</taxon>
    </lineage>
</organism>